<feature type="compositionally biased region" description="Basic residues" evidence="4">
    <location>
        <begin position="597"/>
        <end position="615"/>
    </location>
</feature>
<dbReference type="Gene3D" id="3.40.630.10">
    <property type="entry name" value="Zn peptidases"/>
    <property type="match status" value="1"/>
</dbReference>
<evidence type="ECO:0000256" key="2">
    <source>
        <dbReference type="ARBA" id="ARBA00005988"/>
    </source>
</evidence>
<dbReference type="SUPFAM" id="SSF53187">
    <property type="entry name" value="Zn-dependent exopeptidases"/>
    <property type="match status" value="1"/>
</dbReference>
<feature type="domain" description="Peptidase M14" evidence="5">
    <location>
        <begin position="211"/>
        <end position="477"/>
    </location>
</feature>
<sequence>MLSSDSGSDDEQYTFVPHESIKDVLTIIHKGKPPKEPQPFAMGSNKKVRWPVDLWDSGTLIYSIENPNINLKPPVVRTDKTLRFNSRFESGNLSLAYQLSPDTYHLILEYDKNKSGSCQWFYFQMKNVRKDIKYTFYISGFHKGTTVDHGGLKVFWYSEKRAKERGISWSRGGYNYEYGITLRDSSRKRASLQFKISFPYDNDTVYLCYALPYTYSDLQRNIIKWQKNHFSIFSSTILCQTLGGRDCPLITITSPRNIAENNNNYLFFTARVHPGESNGSYVLHGLIDFLLSDHPAAKYLVSKYIIKIVPMLNIDGVVEGFYRIGLSCVDLNRVWQDPNPTLHPVITATKNLIKQLSTNGKIAVYIDFHGHSRLNGCFAYGCPNNIAPHKDEVFLNCSESLINTEKLLPRIISFLSDAFSWGSCQFSYPKERKAASRIVIRKEFGIVQSFTVESSFGGIISGPRAGVLYDEIIWKELGSKCGEGVYHLLTKNSSPLASYVEREIMLITPNRHINFNSEVDVYDYSDDCDNNDSNENKNDEERRNENENEMNNYSIESDSSNSKPNSTFNYLTNINYHINNNNEDHSDFKIMDNSNKTNRKTKKKGTTKNIKKKKGNTNNETKTQNKSISNTDANIKNNNSNTNDIYNINSTIAFTDISNNLTSNSKPKAKVTKNDVIKKKKETNDSISNINIFPNSDIPTKQTTTTKKKNIVPPVDSNETDLLQPTIGKTKNHNQNQHKPISHNQTTGILSDHLQDDEEESSNDDIEYVNQRRLGKFGPKTLFRMTKPKNSLFANSKIISSQSPGYSAPKWVNIQFSKR</sequence>
<accession>A0ABR2HWM0</accession>
<feature type="compositionally biased region" description="Low complexity" evidence="4">
    <location>
        <begin position="616"/>
        <end position="640"/>
    </location>
</feature>
<feature type="compositionally biased region" description="Polar residues" evidence="4">
    <location>
        <begin position="555"/>
        <end position="566"/>
    </location>
</feature>
<dbReference type="EMBL" id="JAPFFF010000021">
    <property type="protein sequence ID" value="KAK8854047.1"/>
    <property type="molecule type" value="Genomic_DNA"/>
</dbReference>
<evidence type="ECO:0000313" key="7">
    <source>
        <dbReference type="Proteomes" id="UP001470230"/>
    </source>
</evidence>
<evidence type="ECO:0000256" key="4">
    <source>
        <dbReference type="SAM" id="MobiDB-lite"/>
    </source>
</evidence>
<reference evidence="6 7" key="1">
    <citation type="submission" date="2024-04" db="EMBL/GenBank/DDBJ databases">
        <title>Tritrichomonas musculus Genome.</title>
        <authorList>
            <person name="Alves-Ferreira E."/>
            <person name="Grigg M."/>
            <person name="Lorenzi H."/>
            <person name="Galac M."/>
        </authorList>
    </citation>
    <scope>NUCLEOTIDE SEQUENCE [LARGE SCALE GENOMIC DNA]</scope>
    <source>
        <strain evidence="6 7">EAF2021</strain>
    </source>
</reference>
<comment type="caution">
    <text evidence="6">The sequence shown here is derived from an EMBL/GenBank/DDBJ whole genome shotgun (WGS) entry which is preliminary data.</text>
</comment>
<comment type="similarity">
    <text evidence="2 3">Belongs to the peptidase M14 family.</text>
</comment>
<feature type="region of interest" description="Disordered" evidence="4">
    <location>
        <begin position="698"/>
        <end position="721"/>
    </location>
</feature>
<dbReference type="PANTHER" id="PTHR12756">
    <property type="entry name" value="CYTOSOLIC CARBOXYPEPTIDASE"/>
    <property type="match status" value="1"/>
</dbReference>
<evidence type="ECO:0000256" key="3">
    <source>
        <dbReference type="PROSITE-ProRule" id="PRU01379"/>
    </source>
</evidence>
<organism evidence="6 7">
    <name type="scientific">Tritrichomonas musculus</name>
    <dbReference type="NCBI Taxonomy" id="1915356"/>
    <lineage>
        <taxon>Eukaryota</taxon>
        <taxon>Metamonada</taxon>
        <taxon>Parabasalia</taxon>
        <taxon>Tritrichomonadida</taxon>
        <taxon>Tritrichomonadidae</taxon>
        <taxon>Tritrichomonas</taxon>
    </lineage>
</organism>
<feature type="region of interest" description="Disordered" evidence="4">
    <location>
        <begin position="526"/>
        <end position="566"/>
    </location>
</feature>
<evidence type="ECO:0000313" key="6">
    <source>
        <dbReference type="EMBL" id="KAK8854047.1"/>
    </source>
</evidence>
<feature type="region of interest" description="Disordered" evidence="4">
    <location>
        <begin position="580"/>
        <end position="640"/>
    </location>
</feature>
<dbReference type="Proteomes" id="UP001470230">
    <property type="component" value="Unassembled WGS sequence"/>
</dbReference>
<evidence type="ECO:0000256" key="1">
    <source>
        <dbReference type="ARBA" id="ARBA00001947"/>
    </source>
</evidence>
<name>A0ABR2HWM0_9EUKA</name>
<comment type="cofactor">
    <cofactor evidence="1">
        <name>Zn(2+)</name>
        <dbReference type="ChEBI" id="CHEBI:29105"/>
    </cofactor>
</comment>
<protein>
    <recommendedName>
        <fullName evidence="5">Peptidase M14 domain-containing protein</fullName>
    </recommendedName>
</protein>
<proteinExistence type="inferred from homology"/>
<feature type="active site" description="Proton donor/acceptor" evidence="3">
    <location>
        <position position="453"/>
    </location>
</feature>
<dbReference type="InterPro" id="IPR050821">
    <property type="entry name" value="Cytosolic_carboxypeptidase"/>
</dbReference>
<dbReference type="InterPro" id="IPR040626">
    <property type="entry name" value="Pepdidase_M14_N"/>
</dbReference>
<evidence type="ECO:0000259" key="5">
    <source>
        <dbReference type="PROSITE" id="PS52035"/>
    </source>
</evidence>
<feature type="compositionally biased region" description="Basic and acidic residues" evidence="4">
    <location>
        <begin position="534"/>
        <end position="546"/>
    </location>
</feature>
<gene>
    <name evidence="6" type="ORF">M9Y10_016597</name>
</gene>
<dbReference type="PROSITE" id="PS52035">
    <property type="entry name" value="PEPTIDASE_M14"/>
    <property type="match status" value="1"/>
</dbReference>
<dbReference type="Pfam" id="PF18027">
    <property type="entry name" value="Pepdidase_M14_N"/>
    <property type="match status" value="1"/>
</dbReference>
<dbReference type="Pfam" id="PF00246">
    <property type="entry name" value="Peptidase_M14"/>
    <property type="match status" value="1"/>
</dbReference>
<dbReference type="Gene3D" id="2.60.40.3120">
    <property type="match status" value="1"/>
</dbReference>
<dbReference type="InterPro" id="IPR000834">
    <property type="entry name" value="Peptidase_M14"/>
</dbReference>
<dbReference type="PANTHER" id="PTHR12756:SF11">
    <property type="entry name" value="CYTOSOLIC CARBOXYPEPTIDASE 1"/>
    <property type="match status" value="1"/>
</dbReference>
<keyword evidence="7" id="KW-1185">Reference proteome</keyword>